<dbReference type="AlphaFoldDB" id="A0A4S8N0I8"/>
<evidence type="ECO:0000313" key="3">
    <source>
        <dbReference type="EMBL" id="THV09012.1"/>
    </source>
</evidence>
<keyword evidence="4" id="KW-1185">Reference proteome</keyword>
<evidence type="ECO:0000259" key="2">
    <source>
        <dbReference type="Pfam" id="PF01035"/>
    </source>
</evidence>
<dbReference type="PANTHER" id="PTHR42942">
    <property type="entry name" value="6-O-METHYLGUANINE DNA METHYLTRANSFERASE"/>
    <property type="match status" value="1"/>
</dbReference>
<protein>
    <submittedName>
        <fullName evidence="3">MGMT family protein</fullName>
    </submittedName>
</protein>
<organism evidence="3 4">
    <name type="scientific">Nocardioides caeni</name>
    <dbReference type="NCBI Taxonomy" id="574700"/>
    <lineage>
        <taxon>Bacteria</taxon>
        <taxon>Bacillati</taxon>
        <taxon>Actinomycetota</taxon>
        <taxon>Actinomycetes</taxon>
        <taxon>Propionibacteriales</taxon>
        <taxon>Nocardioidaceae</taxon>
        <taxon>Nocardioides</taxon>
    </lineage>
</organism>
<dbReference type="EMBL" id="STGW01000018">
    <property type="protein sequence ID" value="THV09012.1"/>
    <property type="molecule type" value="Genomic_DNA"/>
</dbReference>
<comment type="caution">
    <text evidence="3">The sequence shown here is derived from an EMBL/GenBank/DDBJ whole genome shotgun (WGS) entry which is preliminary data.</text>
</comment>
<feature type="domain" description="Methylated-DNA-[protein]-cysteine S-methyltransferase DNA binding" evidence="2">
    <location>
        <begin position="6"/>
        <end position="99"/>
    </location>
</feature>
<dbReference type="SUPFAM" id="SSF46767">
    <property type="entry name" value="Methylated DNA-protein cysteine methyltransferase, C-terminal domain"/>
    <property type="match status" value="1"/>
</dbReference>
<dbReference type="PANTHER" id="PTHR42942:SF1">
    <property type="entry name" value="ALKYLTRANSFERASE-LIKE PROTEIN 1"/>
    <property type="match status" value="1"/>
</dbReference>
<name>A0A4S8N0I8_9ACTN</name>
<dbReference type="Pfam" id="PF01035">
    <property type="entry name" value="DNA_binding_1"/>
    <property type="match status" value="1"/>
</dbReference>
<gene>
    <name evidence="3" type="ORF">E9934_17640</name>
</gene>
<dbReference type="InterPro" id="IPR036217">
    <property type="entry name" value="MethylDNA_cys_MeTrfase_DNAb"/>
</dbReference>
<reference evidence="3 4" key="1">
    <citation type="journal article" date="2009" name="Int. J. Syst. Evol. Microbiol.">
        <title>Nocardioides caeni sp. nov., isolated from wastewater.</title>
        <authorList>
            <person name="Yoon J.H."/>
            <person name="Kang S.J."/>
            <person name="Park S."/>
            <person name="Kim W."/>
            <person name="Oh T.K."/>
        </authorList>
    </citation>
    <scope>NUCLEOTIDE SEQUENCE [LARGE SCALE GENOMIC DNA]</scope>
    <source>
        <strain evidence="3 4">DSM 23134</strain>
    </source>
</reference>
<dbReference type="Gene3D" id="1.10.10.10">
    <property type="entry name" value="Winged helix-like DNA-binding domain superfamily/Winged helix DNA-binding domain"/>
    <property type="match status" value="1"/>
</dbReference>
<dbReference type="InterPro" id="IPR014048">
    <property type="entry name" value="MethylDNA_cys_MeTrfase_DNA-bd"/>
</dbReference>
<evidence type="ECO:0000256" key="1">
    <source>
        <dbReference type="ARBA" id="ARBA00022763"/>
    </source>
</evidence>
<dbReference type="InterPro" id="IPR036388">
    <property type="entry name" value="WH-like_DNA-bd_sf"/>
</dbReference>
<dbReference type="Proteomes" id="UP000307087">
    <property type="component" value="Unassembled WGS sequence"/>
</dbReference>
<dbReference type="CDD" id="cd06445">
    <property type="entry name" value="ATase"/>
    <property type="match status" value="1"/>
</dbReference>
<sequence length="150" mass="16461">MTIDPQAVYAAVRAIPVGTVITYGDLAERVGLTRNHARAVGNVLGNRPDNDAWKSTPAENHDIPWWRVVKANGTLLDEEDEHSRRWVDWARSVLASEGVAFTVDGRVATLANPRSGGSGARSSARSTREPVPCWKHEKVQYSCRDCAPGR</sequence>
<proteinExistence type="predicted"/>
<dbReference type="InterPro" id="IPR052520">
    <property type="entry name" value="ATL_DNA_repair"/>
</dbReference>
<dbReference type="GO" id="GO:0003824">
    <property type="term" value="F:catalytic activity"/>
    <property type="evidence" value="ECO:0007669"/>
    <property type="project" value="InterPro"/>
</dbReference>
<dbReference type="OrthoDB" id="9132167at2"/>
<accession>A0A4S8N0I8</accession>
<evidence type="ECO:0000313" key="4">
    <source>
        <dbReference type="Proteomes" id="UP000307087"/>
    </source>
</evidence>
<keyword evidence="1" id="KW-0227">DNA damage</keyword>
<dbReference type="GO" id="GO:0006281">
    <property type="term" value="P:DNA repair"/>
    <property type="evidence" value="ECO:0007669"/>
    <property type="project" value="InterPro"/>
</dbReference>
<dbReference type="RefSeq" id="WP_136564223.1">
    <property type="nucleotide sequence ID" value="NZ_BAABLS010000004.1"/>
</dbReference>